<dbReference type="EMBL" id="GGEC01014905">
    <property type="protein sequence ID" value="MBW95388.1"/>
    <property type="molecule type" value="Transcribed_RNA"/>
</dbReference>
<protein>
    <submittedName>
        <fullName evidence="1">Uncharacterized protein</fullName>
    </submittedName>
</protein>
<name>A0A2P2JPK2_RHIMU</name>
<evidence type="ECO:0000313" key="1">
    <source>
        <dbReference type="EMBL" id="MBW95388.1"/>
    </source>
</evidence>
<dbReference type="AlphaFoldDB" id="A0A2P2JPK2"/>
<proteinExistence type="predicted"/>
<reference evidence="1" key="1">
    <citation type="submission" date="2018-02" db="EMBL/GenBank/DDBJ databases">
        <title>Rhizophora mucronata_Transcriptome.</title>
        <authorList>
            <person name="Meera S.P."/>
            <person name="Sreeshan A."/>
            <person name="Augustine A."/>
        </authorList>
    </citation>
    <scope>NUCLEOTIDE SEQUENCE</scope>
    <source>
        <tissue evidence="1">Leaf</tissue>
    </source>
</reference>
<organism evidence="1">
    <name type="scientific">Rhizophora mucronata</name>
    <name type="common">Asiatic mangrove</name>
    <dbReference type="NCBI Taxonomy" id="61149"/>
    <lineage>
        <taxon>Eukaryota</taxon>
        <taxon>Viridiplantae</taxon>
        <taxon>Streptophyta</taxon>
        <taxon>Embryophyta</taxon>
        <taxon>Tracheophyta</taxon>
        <taxon>Spermatophyta</taxon>
        <taxon>Magnoliopsida</taxon>
        <taxon>eudicotyledons</taxon>
        <taxon>Gunneridae</taxon>
        <taxon>Pentapetalae</taxon>
        <taxon>rosids</taxon>
        <taxon>fabids</taxon>
        <taxon>Malpighiales</taxon>
        <taxon>Rhizophoraceae</taxon>
        <taxon>Rhizophora</taxon>
    </lineage>
</organism>
<sequence length="77" mass="8418">MERNPITRSGPLNSTKMLPVRPKSVPLVASLHFSNNSLPNCVGNRKITATQAMKITQIRALNIHLAEDTKTVALLTP</sequence>
<accession>A0A2P2JPK2</accession>